<keyword evidence="1" id="KW-0472">Membrane</keyword>
<reference evidence="2" key="1">
    <citation type="journal article" date="2023" name="Mol. Phylogenet. Evol.">
        <title>Genome-scale phylogeny and comparative genomics of the fungal order Sordariales.</title>
        <authorList>
            <person name="Hensen N."/>
            <person name="Bonometti L."/>
            <person name="Westerberg I."/>
            <person name="Brannstrom I.O."/>
            <person name="Guillou S."/>
            <person name="Cros-Aarteil S."/>
            <person name="Calhoun S."/>
            <person name="Haridas S."/>
            <person name="Kuo A."/>
            <person name="Mondo S."/>
            <person name="Pangilinan J."/>
            <person name="Riley R."/>
            <person name="LaButti K."/>
            <person name="Andreopoulos B."/>
            <person name="Lipzen A."/>
            <person name="Chen C."/>
            <person name="Yan M."/>
            <person name="Daum C."/>
            <person name="Ng V."/>
            <person name="Clum A."/>
            <person name="Steindorff A."/>
            <person name="Ohm R.A."/>
            <person name="Martin F."/>
            <person name="Silar P."/>
            <person name="Natvig D.O."/>
            <person name="Lalanne C."/>
            <person name="Gautier V."/>
            <person name="Ament-Velasquez S.L."/>
            <person name="Kruys A."/>
            <person name="Hutchinson M.I."/>
            <person name="Powell A.J."/>
            <person name="Barry K."/>
            <person name="Miller A.N."/>
            <person name="Grigoriev I.V."/>
            <person name="Debuchy R."/>
            <person name="Gladieux P."/>
            <person name="Hiltunen Thoren M."/>
            <person name="Johannesson H."/>
        </authorList>
    </citation>
    <scope>NUCLEOTIDE SEQUENCE</scope>
    <source>
        <strain evidence="2">CBS 118394</strain>
    </source>
</reference>
<organism evidence="2 3">
    <name type="scientific">Apodospora peruviana</name>
    <dbReference type="NCBI Taxonomy" id="516989"/>
    <lineage>
        <taxon>Eukaryota</taxon>
        <taxon>Fungi</taxon>
        <taxon>Dikarya</taxon>
        <taxon>Ascomycota</taxon>
        <taxon>Pezizomycotina</taxon>
        <taxon>Sordariomycetes</taxon>
        <taxon>Sordariomycetidae</taxon>
        <taxon>Sordariales</taxon>
        <taxon>Lasiosphaeriaceae</taxon>
        <taxon>Apodospora</taxon>
    </lineage>
</organism>
<feature type="transmembrane region" description="Helical" evidence="1">
    <location>
        <begin position="20"/>
        <end position="39"/>
    </location>
</feature>
<gene>
    <name evidence="2" type="ORF">B0H66DRAFT_565243</name>
</gene>
<feature type="transmembrane region" description="Helical" evidence="1">
    <location>
        <begin position="85"/>
        <end position="108"/>
    </location>
</feature>
<sequence length="178" mass="20424">MNRPGCGRAGERRDQMLDLAVTSSCCLYFPGHFIMGMPFGKHHFYSHLAETIRYTSPPLRRSAIFAGFSHSFRFLVRVNQRKGSILAYFLSINVCLGLFVSLVTLLLYPHFVVPRKEEGVKGRQKPKGAWYICRIVGTKKFKRRQRVLYVGIVKTYKASTGGEDLSMPDGWYNTVWTY</sequence>
<protein>
    <submittedName>
        <fullName evidence="2">Uncharacterized protein</fullName>
    </submittedName>
</protein>
<evidence type="ECO:0000256" key="1">
    <source>
        <dbReference type="SAM" id="Phobius"/>
    </source>
</evidence>
<accession>A0AAE0HYP1</accession>
<evidence type="ECO:0000313" key="2">
    <source>
        <dbReference type="EMBL" id="KAK3315383.1"/>
    </source>
</evidence>
<name>A0AAE0HYP1_9PEZI</name>
<reference evidence="2" key="2">
    <citation type="submission" date="2023-06" db="EMBL/GenBank/DDBJ databases">
        <authorList>
            <consortium name="Lawrence Berkeley National Laboratory"/>
            <person name="Haridas S."/>
            <person name="Hensen N."/>
            <person name="Bonometti L."/>
            <person name="Westerberg I."/>
            <person name="Brannstrom I.O."/>
            <person name="Guillou S."/>
            <person name="Cros-Aarteil S."/>
            <person name="Calhoun S."/>
            <person name="Kuo A."/>
            <person name="Mondo S."/>
            <person name="Pangilinan J."/>
            <person name="Riley R."/>
            <person name="Labutti K."/>
            <person name="Andreopoulos B."/>
            <person name="Lipzen A."/>
            <person name="Chen C."/>
            <person name="Yanf M."/>
            <person name="Daum C."/>
            <person name="Ng V."/>
            <person name="Clum A."/>
            <person name="Steindorff A."/>
            <person name="Ohm R."/>
            <person name="Martin F."/>
            <person name="Silar P."/>
            <person name="Natvig D."/>
            <person name="Lalanne C."/>
            <person name="Gautier V."/>
            <person name="Ament-Velasquez S.L."/>
            <person name="Kruys A."/>
            <person name="Hutchinson M.I."/>
            <person name="Powell A.J."/>
            <person name="Barry K."/>
            <person name="Miller A.N."/>
            <person name="Grigoriev I.V."/>
            <person name="Debuchy R."/>
            <person name="Gladieux P."/>
            <person name="Thoren M.H."/>
            <person name="Johannesson H."/>
        </authorList>
    </citation>
    <scope>NUCLEOTIDE SEQUENCE</scope>
    <source>
        <strain evidence="2">CBS 118394</strain>
    </source>
</reference>
<keyword evidence="1" id="KW-0812">Transmembrane</keyword>
<comment type="caution">
    <text evidence="2">The sequence shown here is derived from an EMBL/GenBank/DDBJ whole genome shotgun (WGS) entry which is preliminary data.</text>
</comment>
<proteinExistence type="predicted"/>
<keyword evidence="1" id="KW-1133">Transmembrane helix</keyword>
<dbReference type="AlphaFoldDB" id="A0AAE0HYP1"/>
<dbReference type="Proteomes" id="UP001283341">
    <property type="component" value="Unassembled WGS sequence"/>
</dbReference>
<dbReference type="EMBL" id="JAUEDM010000006">
    <property type="protein sequence ID" value="KAK3315383.1"/>
    <property type="molecule type" value="Genomic_DNA"/>
</dbReference>
<keyword evidence="3" id="KW-1185">Reference proteome</keyword>
<evidence type="ECO:0000313" key="3">
    <source>
        <dbReference type="Proteomes" id="UP001283341"/>
    </source>
</evidence>